<name>A0A2P2QL55_RHIMU</name>
<dbReference type="EMBL" id="GGEC01087227">
    <property type="protein sequence ID" value="MBX67711.1"/>
    <property type="molecule type" value="Transcribed_RNA"/>
</dbReference>
<evidence type="ECO:0000313" key="2">
    <source>
        <dbReference type="EMBL" id="MBX67711.1"/>
    </source>
</evidence>
<feature type="compositionally biased region" description="Polar residues" evidence="1">
    <location>
        <begin position="7"/>
        <end position="21"/>
    </location>
</feature>
<sequence length="57" mass="6191">MVLMSILRSSDSTESATARASPSSERAVCITIKAFIWPMSPIYQPPDLRVSMTTSAT</sequence>
<evidence type="ECO:0000256" key="1">
    <source>
        <dbReference type="SAM" id="MobiDB-lite"/>
    </source>
</evidence>
<protein>
    <submittedName>
        <fullName evidence="2">Uncharacterized protein</fullName>
    </submittedName>
</protein>
<proteinExistence type="predicted"/>
<dbReference type="AlphaFoldDB" id="A0A2P2QL55"/>
<reference evidence="2" key="1">
    <citation type="submission" date="2018-02" db="EMBL/GenBank/DDBJ databases">
        <title>Rhizophora mucronata_Transcriptome.</title>
        <authorList>
            <person name="Meera S.P."/>
            <person name="Sreeshan A."/>
            <person name="Augustine A."/>
        </authorList>
    </citation>
    <scope>NUCLEOTIDE SEQUENCE</scope>
    <source>
        <tissue evidence="2">Leaf</tissue>
    </source>
</reference>
<organism evidence="2">
    <name type="scientific">Rhizophora mucronata</name>
    <name type="common">Asiatic mangrove</name>
    <dbReference type="NCBI Taxonomy" id="61149"/>
    <lineage>
        <taxon>Eukaryota</taxon>
        <taxon>Viridiplantae</taxon>
        <taxon>Streptophyta</taxon>
        <taxon>Embryophyta</taxon>
        <taxon>Tracheophyta</taxon>
        <taxon>Spermatophyta</taxon>
        <taxon>Magnoliopsida</taxon>
        <taxon>eudicotyledons</taxon>
        <taxon>Gunneridae</taxon>
        <taxon>Pentapetalae</taxon>
        <taxon>rosids</taxon>
        <taxon>fabids</taxon>
        <taxon>Malpighiales</taxon>
        <taxon>Rhizophoraceae</taxon>
        <taxon>Rhizophora</taxon>
    </lineage>
</organism>
<feature type="region of interest" description="Disordered" evidence="1">
    <location>
        <begin position="1"/>
        <end position="21"/>
    </location>
</feature>
<accession>A0A2P2QL55</accession>